<evidence type="ECO:0000313" key="2">
    <source>
        <dbReference type="EMBL" id="GAA4793489.1"/>
    </source>
</evidence>
<accession>A0ABP9BC20</accession>
<keyword evidence="3" id="KW-1185">Reference proteome</keyword>
<feature type="region of interest" description="Disordered" evidence="1">
    <location>
        <begin position="33"/>
        <end position="56"/>
    </location>
</feature>
<proteinExistence type="predicted"/>
<name>A0ABP9BC20_9GAMM</name>
<dbReference type="Proteomes" id="UP001499959">
    <property type="component" value="Unassembled WGS sequence"/>
</dbReference>
<reference evidence="3" key="1">
    <citation type="journal article" date="2019" name="Int. J. Syst. Evol. Microbiol.">
        <title>The Global Catalogue of Microorganisms (GCM) 10K type strain sequencing project: providing services to taxonomists for standard genome sequencing and annotation.</title>
        <authorList>
            <consortium name="The Broad Institute Genomics Platform"/>
            <consortium name="The Broad Institute Genome Sequencing Center for Infectious Disease"/>
            <person name="Wu L."/>
            <person name="Ma J."/>
        </authorList>
    </citation>
    <scope>NUCLEOTIDE SEQUENCE [LARGE SCALE GENOMIC DNA]</scope>
    <source>
        <strain evidence="3">JCM 18204</strain>
    </source>
</reference>
<sequence>MKKGVLVAAVALVAIASAATVWWFMRDRGGTPQEDAAPASARRTGSALSPAQRGERAERVRAAVAHHRRLWRETTYVEIRDAAMGGDVVAQRRLSEIYEDCLAYAGQMNVALRMLGTLTKADPAAQPTVKGIYTDYKHFCVQADADLRKNPDAGRYWLHKSAKAGDLASEMRYFGRTVPTLNSGQLKYFVDRLRASGDPDAIFEMALLLAKANESWPDPAMASAFRGESAQSAWMLAACRAGFDCARGSRALNMVCITMFTCSHPDYERYLWFNNDTPAQRTELTRLVTLIERDILQMQPTQ</sequence>
<evidence type="ECO:0000256" key="1">
    <source>
        <dbReference type="SAM" id="MobiDB-lite"/>
    </source>
</evidence>
<evidence type="ECO:0000313" key="3">
    <source>
        <dbReference type="Proteomes" id="UP001499959"/>
    </source>
</evidence>
<organism evidence="2 3">
    <name type="scientific">Lysobacter hankyongensis</name>
    <dbReference type="NCBI Taxonomy" id="1176535"/>
    <lineage>
        <taxon>Bacteria</taxon>
        <taxon>Pseudomonadati</taxon>
        <taxon>Pseudomonadota</taxon>
        <taxon>Gammaproteobacteria</taxon>
        <taxon>Lysobacterales</taxon>
        <taxon>Lysobacteraceae</taxon>
        <taxon>Lysobacter</taxon>
    </lineage>
</organism>
<dbReference type="RefSeq" id="WP_345303058.1">
    <property type="nucleotide sequence ID" value="NZ_BAABJE010000009.1"/>
</dbReference>
<protein>
    <recommendedName>
        <fullName evidence="4">Sel1 repeat family protein</fullName>
    </recommendedName>
</protein>
<dbReference type="EMBL" id="BAABJE010000009">
    <property type="protein sequence ID" value="GAA4793489.1"/>
    <property type="molecule type" value="Genomic_DNA"/>
</dbReference>
<gene>
    <name evidence="2" type="ORF">GCM10023307_18730</name>
</gene>
<comment type="caution">
    <text evidence="2">The sequence shown here is derived from an EMBL/GenBank/DDBJ whole genome shotgun (WGS) entry which is preliminary data.</text>
</comment>
<evidence type="ECO:0008006" key="4">
    <source>
        <dbReference type="Google" id="ProtNLM"/>
    </source>
</evidence>